<comment type="similarity">
    <text evidence="3">Belongs to the metallo-dependent hydrolases superfamily. Adenosine and AMP deaminases family. ADGF subfamily.</text>
</comment>
<dbReference type="Pfam" id="PF00962">
    <property type="entry name" value="A_deaminase"/>
    <property type="match status" value="1"/>
</dbReference>
<dbReference type="EC" id="3.5.4.4" evidence="4"/>
<keyword evidence="9" id="KW-0378">Hydrolase</keyword>
<dbReference type="Pfam" id="PF08451">
    <property type="entry name" value="A_deaminase_N"/>
    <property type="match status" value="1"/>
</dbReference>
<reference evidence="13 14" key="1">
    <citation type="submission" date="2023-03" db="EMBL/GenBank/DDBJ databases">
        <title>Genome insight into feeding habits of ladybird beetles.</title>
        <authorList>
            <person name="Li H.-S."/>
            <person name="Huang Y.-H."/>
            <person name="Pang H."/>
        </authorList>
    </citation>
    <scope>NUCLEOTIDE SEQUENCE [LARGE SCALE GENOMIC DNA]</scope>
    <source>
        <strain evidence="13">SYSU_2023b</strain>
        <tissue evidence="13">Whole body</tissue>
    </source>
</reference>
<keyword evidence="14" id="KW-1185">Reference proteome</keyword>
<sequence length="483" mass="56539">MNSCTFSDYVSERNRIINEERHHFHGEKLVLNEDESKLNDFIMKVKLEELELSYKDSIQFLPKQHFSIAKNNIEKSKLFNILKKIPKGCSLHCHLLAAVSVDFLIENITYRDNLYGKYINDRFKLKFMKSEAAKEDEWISLKEMRDKDKNFDSWLKTELSLLVDNANSKDTSLESIWTKFKKTFSVVYDMLSYKPVFEEYYYQCLKELHEDNVMFGEFRGTPMPLYDLEGTKYDMEDFFKLLINIEDNFKKDHKKFFGARYIHSIYRGVSLDDLKTELCNILAMKKKFPKLIVGLDFVGFEEEGHSLVNFYEELDKIKNDINFFFHAGETNWFGSTDMNLVDAILMKSKRIGHAFALSRHPVLMDLVLKQDIAIELCPISNQILLLNDDPRNHPAASLLARGFPVVVCNDDPSAWDASGLTYDWYITFMAMTPKTCGLKFLKQLALNSLKYCALDDNDKCDAIEEWKQKWHSFISSMLRTIEK</sequence>
<dbReference type="FunFam" id="3.20.20.140:FF:000017">
    <property type="entry name" value="Adenosine deaminase 2"/>
    <property type="match status" value="1"/>
</dbReference>
<dbReference type="EMBL" id="JARQZJ010000003">
    <property type="protein sequence ID" value="KAK9870515.1"/>
    <property type="molecule type" value="Genomic_DNA"/>
</dbReference>
<comment type="catalytic activity">
    <reaction evidence="10">
        <text>adenosine + H2O + H(+) = inosine + NH4(+)</text>
        <dbReference type="Rhea" id="RHEA:24408"/>
        <dbReference type="ChEBI" id="CHEBI:15377"/>
        <dbReference type="ChEBI" id="CHEBI:15378"/>
        <dbReference type="ChEBI" id="CHEBI:16335"/>
        <dbReference type="ChEBI" id="CHEBI:17596"/>
        <dbReference type="ChEBI" id="CHEBI:28938"/>
        <dbReference type="EC" id="3.5.4.4"/>
    </reaction>
</comment>
<feature type="domain" description="Adenosine deaminase" evidence="11">
    <location>
        <begin position="174"/>
        <end position="464"/>
    </location>
</feature>
<dbReference type="GO" id="GO:0046872">
    <property type="term" value="F:metal ion binding"/>
    <property type="evidence" value="ECO:0007669"/>
    <property type="project" value="UniProtKB-KW"/>
</dbReference>
<keyword evidence="7" id="KW-0479">Metal-binding</keyword>
<evidence type="ECO:0000256" key="10">
    <source>
        <dbReference type="ARBA" id="ARBA00047764"/>
    </source>
</evidence>
<dbReference type="InterPro" id="IPR006331">
    <property type="entry name" value="ADGF"/>
</dbReference>
<evidence type="ECO:0000256" key="2">
    <source>
        <dbReference type="ARBA" id="ARBA00004613"/>
    </source>
</evidence>
<evidence type="ECO:0000256" key="3">
    <source>
        <dbReference type="ARBA" id="ARBA00006083"/>
    </source>
</evidence>
<dbReference type="InterPro" id="IPR032466">
    <property type="entry name" value="Metal_Hydrolase"/>
</dbReference>
<dbReference type="AlphaFoldDB" id="A0AAW1TRU3"/>
<name>A0AAW1TRU3_9CUCU</name>
<evidence type="ECO:0000256" key="9">
    <source>
        <dbReference type="ARBA" id="ARBA00022801"/>
    </source>
</evidence>
<gene>
    <name evidence="13" type="ORF">WA026_008072</name>
</gene>
<evidence type="ECO:0000259" key="11">
    <source>
        <dbReference type="Pfam" id="PF00962"/>
    </source>
</evidence>
<evidence type="ECO:0000256" key="6">
    <source>
        <dbReference type="ARBA" id="ARBA00022525"/>
    </source>
</evidence>
<dbReference type="PANTHER" id="PTHR11409:SF39">
    <property type="entry name" value="ADENOSINE DEAMINASE 2"/>
    <property type="match status" value="1"/>
</dbReference>
<comment type="cofactor">
    <cofactor evidence="1">
        <name>Zn(2+)</name>
        <dbReference type="ChEBI" id="CHEBI:29105"/>
    </cofactor>
</comment>
<dbReference type="GO" id="GO:0005615">
    <property type="term" value="C:extracellular space"/>
    <property type="evidence" value="ECO:0007669"/>
    <property type="project" value="InterPro"/>
</dbReference>
<evidence type="ECO:0000256" key="4">
    <source>
        <dbReference type="ARBA" id="ARBA00012784"/>
    </source>
</evidence>
<evidence type="ECO:0000313" key="14">
    <source>
        <dbReference type="Proteomes" id="UP001431783"/>
    </source>
</evidence>
<dbReference type="GO" id="GO:0004000">
    <property type="term" value="F:adenosine deaminase activity"/>
    <property type="evidence" value="ECO:0007669"/>
    <property type="project" value="InterPro"/>
</dbReference>
<dbReference type="GO" id="GO:0006154">
    <property type="term" value="P:adenosine catabolic process"/>
    <property type="evidence" value="ECO:0007669"/>
    <property type="project" value="InterPro"/>
</dbReference>
<accession>A0AAW1TRU3</accession>
<evidence type="ECO:0000256" key="8">
    <source>
        <dbReference type="ARBA" id="ARBA00022729"/>
    </source>
</evidence>
<dbReference type="Proteomes" id="UP001431783">
    <property type="component" value="Unassembled WGS sequence"/>
</dbReference>
<proteinExistence type="inferred from homology"/>
<keyword evidence="6" id="KW-0964">Secreted</keyword>
<dbReference type="InterPro" id="IPR006330">
    <property type="entry name" value="Ado/ade_deaminase"/>
</dbReference>
<dbReference type="SUPFAM" id="SSF51556">
    <property type="entry name" value="Metallo-dependent hydrolases"/>
    <property type="match status" value="1"/>
</dbReference>
<dbReference type="NCBIfam" id="TIGR01431">
    <property type="entry name" value="adm_rel"/>
    <property type="match status" value="1"/>
</dbReference>
<comment type="subcellular location">
    <subcellularLocation>
        <location evidence="2">Secreted</location>
    </subcellularLocation>
</comment>
<dbReference type="InterPro" id="IPR013659">
    <property type="entry name" value="A_deaminase_N"/>
</dbReference>
<dbReference type="Gene3D" id="3.20.20.140">
    <property type="entry name" value="Metal-dependent hydrolases"/>
    <property type="match status" value="1"/>
</dbReference>
<feature type="domain" description="Adenosine/AMP deaminase N-terminal" evidence="12">
    <location>
        <begin position="7"/>
        <end position="82"/>
    </location>
</feature>
<comment type="caution">
    <text evidence="13">The sequence shown here is derived from an EMBL/GenBank/DDBJ whole genome shotgun (WGS) entry which is preliminary data.</text>
</comment>
<organism evidence="13 14">
    <name type="scientific">Henosepilachna vigintioctopunctata</name>
    <dbReference type="NCBI Taxonomy" id="420089"/>
    <lineage>
        <taxon>Eukaryota</taxon>
        <taxon>Metazoa</taxon>
        <taxon>Ecdysozoa</taxon>
        <taxon>Arthropoda</taxon>
        <taxon>Hexapoda</taxon>
        <taxon>Insecta</taxon>
        <taxon>Pterygota</taxon>
        <taxon>Neoptera</taxon>
        <taxon>Endopterygota</taxon>
        <taxon>Coleoptera</taxon>
        <taxon>Polyphaga</taxon>
        <taxon>Cucujiformia</taxon>
        <taxon>Coccinelloidea</taxon>
        <taxon>Coccinellidae</taxon>
        <taxon>Epilachninae</taxon>
        <taxon>Epilachnini</taxon>
        <taxon>Henosepilachna</taxon>
    </lineage>
</organism>
<dbReference type="GO" id="GO:0046103">
    <property type="term" value="P:inosine biosynthetic process"/>
    <property type="evidence" value="ECO:0007669"/>
    <property type="project" value="TreeGrafter"/>
</dbReference>
<protein>
    <recommendedName>
        <fullName evidence="5">Adenosine deaminase</fullName>
        <ecNumber evidence="4">3.5.4.4</ecNumber>
    </recommendedName>
</protein>
<evidence type="ECO:0000256" key="5">
    <source>
        <dbReference type="ARBA" id="ARBA00018099"/>
    </source>
</evidence>
<dbReference type="InterPro" id="IPR001365">
    <property type="entry name" value="A_deaminase_dom"/>
</dbReference>
<evidence type="ECO:0000256" key="1">
    <source>
        <dbReference type="ARBA" id="ARBA00001947"/>
    </source>
</evidence>
<evidence type="ECO:0000256" key="7">
    <source>
        <dbReference type="ARBA" id="ARBA00022723"/>
    </source>
</evidence>
<keyword evidence="8" id="KW-0732">Signal</keyword>
<dbReference type="PANTHER" id="PTHR11409">
    <property type="entry name" value="ADENOSINE DEAMINASE"/>
    <property type="match status" value="1"/>
</dbReference>
<evidence type="ECO:0000313" key="13">
    <source>
        <dbReference type="EMBL" id="KAK9870515.1"/>
    </source>
</evidence>
<evidence type="ECO:0000259" key="12">
    <source>
        <dbReference type="Pfam" id="PF08451"/>
    </source>
</evidence>